<feature type="region of interest" description="Disordered" evidence="2">
    <location>
        <begin position="1"/>
        <end position="26"/>
    </location>
</feature>
<dbReference type="SUPFAM" id="SSF54534">
    <property type="entry name" value="FKBP-like"/>
    <property type="match status" value="1"/>
</dbReference>
<dbReference type="InterPro" id="IPR023459">
    <property type="entry name" value="Tscrpt_elong_fac_GreA/B_fam"/>
</dbReference>
<dbReference type="AlphaFoldDB" id="A0A4Q5LD02"/>
<dbReference type="PIRSF" id="PIRSF006092">
    <property type="entry name" value="GreA_GreB"/>
    <property type="match status" value="1"/>
</dbReference>
<sequence>MSRAFTKEEDSLEAPIIPPRAALPTGTPNYVTPAGLEQLRAELAALEAERTTAEANRENEADRTRQLTVLNGRLGALNERIASARLVDPRAQPAQEVRFGATVRLRSLAAGPERHFTIVGVDEASVAAGKVAFVAPIARAVLGARLGQRVTLRLGPKEEEVEVVGIIYA</sequence>
<dbReference type="GO" id="GO:0032784">
    <property type="term" value="P:regulation of DNA-templated transcription elongation"/>
    <property type="evidence" value="ECO:0007669"/>
    <property type="project" value="InterPro"/>
</dbReference>
<dbReference type="RefSeq" id="WP_129921240.1">
    <property type="nucleotide sequence ID" value="NZ_SEWE01000020.1"/>
</dbReference>
<feature type="domain" description="Transcription elongation factor GreA/GreB C-terminal" evidence="3">
    <location>
        <begin position="93"/>
        <end position="168"/>
    </location>
</feature>
<proteinExistence type="predicted"/>
<keyword evidence="1" id="KW-0175">Coiled coil</keyword>
<gene>
    <name evidence="4" type="ORF">EWM57_11240</name>
</gene>
<dbReference type="PANTHER" id="PTHR30437:SF4">
    <property type="entry name" value="TRANSCRIPTION ELONGATION FACTOR GREA"/>
    <property type="match status" value="1"/>
</dbReference>
<dbReference type="InterPro" id="IPR036953">
    <property type="entry name" value="GreA/GreB_C_sf"/>
</dbReference>
<dbReference type="GO" id="GO:0003677">
    <property type="term" value="F:DNA binding"/>
    <property type="evidence" value="ECO:0007669"/>
    <property type="project" value="InterPro"/>
</dbReference>
<dbReference type="OrthoDB" id="1094048at2"/>
<feature type="coiled-coil region" evidence="1">
    <location>
        <begin position="36"/>
        <end position="63"/>
    </location>
</feature>
<comment type="caution">
    <text evidence="4">The sequence shown here is derived from an EMBL/GenBank/DDBJ whole genome shotgun (WGS) entry which is preliminary data.</text>
</comment>
<evidence type="ECO:0000256" key="1">
    <source>
        <dbReference type="SAM" id="Coils"/>
    </source>
</evidence>
<protein>
    <submittedName>
        <fullName evidence="4">Transcription elongation factor GreAB</fullName>
    </submittedName>
</protein>
<name>A0A4Q5LD02_9BACT</name>
<dbReference type="PANTHER" id="PTHR30437">
    <property type="entry name" value="TRANSCRIPTION ELONGATION FACTOR GREA"/>
    <property type="match status" value="1"/>
</dbReference>
<dbReference type="GO" id="GO:0006354">
    <property type="term" value="P:DNA-templated transcription elongation"/>
    <property type="evidence" value="ECO:0007669"/>
    <property type="project" value="TreeGrafter"/>
</dbReference>
<dbReference type="GO" id="GO:0003746">
    <property type="term" value="F:translation elongation factor activity"/>
    <property type="evidence" value="ECO:0007669"/>
    <property type="project" value="UniProtKB-KW"/>
</dbReference>
<evidence type="ECO:0000256" key="2">
    <source>
        <dbReference type="SAM" id="MobiDB-lite"/>
    </source>
</evidence>
<evidence type="ECO:0000259" key="3">
    <source>
        <dbReference type="Pfam" id="PF01272"/>
    </source>
</evidence>
<dbReference type="GO" id="GO:0070063">
    <property type="term" value="F:RNA polymerase binding"/>
    <property type="evidence" value="ECO:0007669"/>
    <property type="project" value="InterPro"/>
</dbReference>
<organism evidence="4 5">
    <name type="scientific">Hymenobacter persicinus</name>
    <dbReference type="NCBI Taxonomy" id="2025506"/>
    <lineage>
        <taxon>Bacteria</taxon>
        <taxon>Pseudomonadati</taxon>
        <taxon>Bacteroidota</taxon>
        <taxon>Cytophagia</taxon>
        <taxon>Cytophagales</taxon>
        <taxon>Hymenobacteraceae</taxon>
        <taxon>Hymenobacter</taxon>
    </lineage>
</organism>
<keyword evidence="4" id="KW-0648">Protein biosynthesis</keyword>
<dbReference type="Pfam" id="PF01272">
    <property type="entry name" value="GreA_GreB"/>
    <property type="match status" value="1"/>
</dbReference>
<reference evidence="4 5" key="1">
    <citation type="submission" date="2019-02" db="EMBL/GenBank/DDBJ databases">
        <title>Bacterial novel species isolated from soil.</title>
        <authorList>
            <person name="Jung H.-Y."/>
        </authorList>
    </citation>
    <scope>NUCLEOTIDE SEQUENCE [LARGE SCALE GENOMIC DNA]</scope>
    <source>
        <strain evidence="4 5">1-3-3-3</strain>
    </source>
</reference>
<evidence type="ECO:0000313" key="4">
    <source>
        <dbReference type="EMBL" id="RYU79310.1"/>
    </source>
</evidence>
<dbReference type="InterPro" id="IPR001437">
    <property type="entry name" value="Tscrpt_elong_fac_GreA/B_C"/>
</dbReference>
<dbReference type="EMBL" id="SEWE01000020">
    <property type="protein sequence ID" value="RYU79310.1"/>
    <property type="molecule type" value="Genomic_DNA"/>
</dbReference>
<accession>A0A4Q5LD02</accession>
<dbReference type="Proteomes" id="UP000294155">
    <property type="component" value="Unassembled WGS sequence"/>
</dbReference>
<keyword evidence="4" id="KW-0251">Elongation factor</keyword>
<evidence type="ECO:0000313" key="5">
    <source>
        <dbReference type="Proteomes" id="UP000294155"/>
    </source>
</evidence>
<dbReference type="Gene3D" id="3.10.50.30">
    <property type="entry name" value="Transcription elongation factor, GreA/GreB, C-terminal domain"/>
    <property type="match status" value="1"/>
</dbReference>
<keyword evidence="5" id="KW-1185">Reference proteome</keyword>